<dbReference type="Pfam" id="PF04607">
    <property type="entry name" value="RelA_SpoT"/>
    <property type="match status" value="1"/>
</dbReference>
<dbReference type="OrthoDB" id="427950at2759"/>
<evidence type="ECO:0000259" key="1">
    <source>
        <dbReference type="SMART" id="SM00954"/>
    </source>
</evidence>
<dbReference type="GO" id="GO:0015969">
    <property type="term" value="P:guanosine tetraphosphate metabolic process"/>
    <property type="evidence" value="ECO:0007669"/>
    <property type="project" value="InterPro"/>
</dbReference>
<dbReference type="InterPro" id="IPR007685">
    <property type="entry name" value="RelA_SpoT"/>
</dbReference>
<dbReference type="PANTHER" id="PTHR21262">
    <property type="entry name" value="GUANOSINE-3',5'-BIS DIPHOSPHATE 3'-PYROPHOSPHOHYDROLASE"/>
    <property type="match status" value="1"/>
</dbReference>
<sequence length="836" mass="93796">MNLRKRTRRERERASFQRNNNNNIVVQHRYVHNAYLPVIVACTLAFVGTGNNERVALAFQPSRSNDGVSFNVPLIRIPSRQKARRTDIIVSLFGSCMDDDTTITGATESQDLSTNHSASKLVLAHHKNGARSLPPWLERYQNCRPEQVKKEIQRLEKSLGKRGFADRDARDIIKAIYLAGRGQVPMILGCIIFCQLLLRLEEEDVTTTTTTTSKTSSSSTTVATTTTTTSSNYLATKDVILAAILHYTECFTARSQGIYDPLFPPAADTSNHDLSANHDSTLVDDEYSSAYESEQVLTSSSARFQNNCLETGNAAIQMRELSSEYWPTSLRSRLGLTTSPEDVRDIFSLESIRLADSASQIKRAEILTHTFLTRGKPWNAKTYEDMRNMLVTLSEDWRALAIRCVASLYRLEGVADSAPLGYHRSSEATLNAKDSLRVYATLAQRLGLHRLKTQLEATSFRILYPRQYSAASTLFQEHGTAMRAVSSFLSTQLQQMLAEDGSLMYELEDLQVVARVKEPYSFWRKLLKKRWTGLARNSDDKSSDDRIDTLPVSRPSKGISVIDVNDGVALRVILKARKIGADETDETTRSRERMLCYYVQRIILSRWPAVDPARIKDYIRSPKANGYQSLHHTSKISRNGHDFFFEIQIRSEEMHRLAEFGVAAHWTYKLDRKQALLNPKSTHTSLLDSQTFPDSSSSNNAALVLYQRQSASESTTFENGVDSIAATESASYIHALQQSRKNLLQSHVYVFLAGSMSSGSGQLLSLNAGSVVMDVIDSLQEQQNWGLSKDELKIWKNGRLALLEETVRNGDMLLIEPDMSATEKRMQSVTSEAGVS</sequence>
<dbReference type="EMBL" id="JAGRRH010000015">
    <property type="protein sequence ID" value="KAG7356478.1"/>
    <property type="molecule type" value="Genomic_DNA"/>
</dbReference>
<name>A0A9K3L803_9STRA</name>
<organism evidence="2 3">
    <name type="scientific">Nitzschia inconspicua</name>
    <dbReference type="NCBI Taxonomy" id="303405"/>
    <lineage>
        <taxon>Eukaryota</taxon>
        <taxon>Sar</taxon>
        <taxon>Stramenopiles</taxon>
        <taxon>Ochrophyta</taxon>
        <taxon>Bacillariophyta</taxon>
        <taxon>Bacillariophyceae</taxon>
        <taxon>Bacillariophycidae</taxon>
        <taxon>Bacillariales</taxon>
        <taxon>Bacillariaceae</taxon>
        <taxon>Nitzschia</taxon>
    </lineage>
</organism>
<dbReference type="AlphaFoldDB" id="A0A9K3L803"/>
<gene>
    <name evidence="2" type="ORF">IV203_001164</name>
</gene>
<feature type="domain" description="RelA/SpoT" evidence="1">
    <location>
        <begin position="514"/>
        <end position="672"/>
    </location>
</feature>
<dbReference type="Pfam" id="PF13328">
    <property type="entry name" value="HD_4"/>
    <property type="match status" value="1"/>
</dbReference>
<evidence type="ECO:0000313" key="3">
    <source>
        <dbReference type="Proteomes" id="UP000693970"/>
    </source>
</evidence>
<proteinExistence type="predicted"/>
<reference evidence="2" key="1">
    <citation type="journal article" date="2021" name="Sci. Rep.">
        <title>Diploid genomic architecture of Nitzschia inconspicua, an elite biomass production diatom.</title>
        <authorList>
            <person name="Oliver A."/>
            <person name="Podell S."/>
            <person name="Pinowska A."/>
            <person name="Traller J.C."/>
            <person name="Smith S.R."/>
            <person name="McClure R."/>
            <person name="Beliaev A."/>
            <person name="Bohutskyi P."/>
            <person name="Hill E.A."/>
            <person name="Rabines A."/>
            <person name="Zheng H."/>
            <person name="Allen L.Z."/>
            <person name="Kuo A."/>
            <person name="Grigoriev I.V."/>
            <person name="Allen A.E."/>
            <person name="Hazlebeck D."/>
            <person name="Allen E.E."/>
        </authorList>
    </citation>
    <scope>NUCLEOTIDE SEQUENCE</scope>
    <source>
        <strain evidence="2">Hildebrandi</strain>
    </source>
</reference>
<dbReference type="CDD" id="cd05399">
    <property type="entry name" value="NT_Rel-Spo_like"/>
    <property type="match status" value="1"/>
</dbReference>
<comment type="caution">
    <text evidence="2">The sequence shown here is derived from an EMBL/GenBank/DDBJ whole genome shotgun (WGS) entry which is preliminary data.</text>
</comment>
<protein>
    <submittedName>
        <fullName evidence="2">(P)ppGpp synthetase I SpoT/RelA domain containing protein</fullName>
    </submittedName>
</protein>
<reference evidence="2" key="2">
    <citation type="submission" date="2021-04" db="EMBL/GenBank/DDBJ databases">
        <authorList>
            <person name="Podell S."/>
        </authorList>
    </citation>
    <scope>NUCLEOTIDE SEQUENCE</scope>
    <source>
        <strain evidence="2">Hildebrandi</strain>
    </source>
</reference>
<dbReference type="SMART" id="SM00954">
    <property type="entry name" value="RelA_SpoT"/>
    <property type="match status" value="1"/>
</dbReference>
<dbReference type="Proteomes" id="UP000693970">
    <property type="component" value="Unassembled WGS sequence"/>
</dbReference>
<evidence type="ECO:0000313" key="2">
    <source>
        <dbReference type="EMBL" id="KAG7356478.1"/>
    </source>
</evidence>
<dbReference type="PANTHER" id="PTHR21262:SF31">
    <property type="entry name" value="GTP PYROPHOSPHOKINASE"/>
    <property type="match status" value="1"/>
</dbReference>
<keyword evidence="3" id="KW-1185">Reference proteome</keyword>
<accession>A0A9K3L803</accession>